<dbReference type="EMBL" id="RYZI01000705">
    <property type="protein sequence ID" value="RWA03763.1"/>
    <property type="molecule type" value="Genomic_DNA"/>
</dbReference>
<name>A0A439CNM2_9PEZI</name>
<dbReference type="Proteomes" id="UP000286045">
    <property type="component" value="Unassembled WGS sequence"/>
</dbReference>
<sequence length="232" mass="26218">MSCDTQYFWNSDGHLTCDEPTLPRPGHSRDWTVLTWNWHPLEFNASQPTSQATFGLEDYWSLEFRELQRAYSRARLALSDQAQRSVEVQAKRFKADKATLPPQLPPNVPITSYHSELPPSESIPPKWVCPATSLHSGSDKVDQDGEQAELPATRLPLARSESSTDARGLLREESGETTSSNDLTEHIQDCVPLYDQRGCDAAAVVSRLRMMDSEFRAEAMRRIKQVEASELR</sequence>
<accession>A0A439CNM2</accession>
<comment type="caution">
    <text evidence="2">The sequence shown here is derived from an EMBL/GenBank/DDBJ whole genome shotgun (WGS) entry which is preliminary data.</text>
</comment>
<feature type="compositionally biased region" description="Basic and acidic residues" evidence="1">
    <location>
        <begin position="162"/>
        <end position="174"/>
    </location>
</feature>
<evidence type="ECO:0000313" key="2">
    <source>
        <dbReference type="EMBL" id="RWA03763.1"/>
    </source>
</evidence>
<keyword evidence="3" id="KW-1185">Reference proteome</keyword>
<evidence type="ECO:0000313" key="3">
    <source>
        <dbReference type="Proteomes" id="UP000286045"/>
    </source>
</evidence>
<dbReference type="AlphaFoldDB" id="A0A439CNM2"/>
<evidence type="ECO:0000256" key="1">
    <source>
        <dbReference type="SAM" id="MobiDB-lite"/>
    </source>
</evidence>
<reference evidence="2 3" key="1">
    <citation type="submission" date="2018-12" db="EMBL/GenBank/DDBJ databases">
        <title>Draft genome sequence of Xylaria grammica IHI A82.</title>
        <authorList>
            <person name="Buettner E."/>
            <person name="Kellner H."/>
        </authorList>
    </citation>
    <scope>NUCLEOTIDE SEQUENCE [LARGE SCALE GENOMIC DNA]</scope>
    <source>
        <strain evidence="2 3">IHI A82</strain>
    </source>
</reference>
<feature type="region of interest" description="Disordered" evidence="1">
    <location>
        <begin position="134"/>
        <end position="183"/>
    </location>
</feature>
<protein>
    <submittedName>
        <fullName evidence="2">Uncharacterized protein</fullName>
    </submittedName>
</protein>
<gene>
    <name evidence="2" type="ORF">EKO27_g11339</name>
</gene>
<proteinExistence type="predicted"/>
<organism evidence="2 3">
    <name type="scientific">Xylaria grammica</name>
    <dbReference type="NCBI Taxonomy" id="363999"/>
    <lineage>
        <taxon>Eukaryota</taxon>
        <taxon>Fungi</taxon>
        <taxon>Dikarya</taxon>
        <taxon>Ascomycota</taxon>
        <taxon>Pezizomycotina</taxon>
        <taxon>Sordariomycetes</taxon>
        <taxon>Xylariomycetidae</taxon>
        <taxon>Xylariales</taxon>
        <taxon>Xylariaceae</taxon>
        <taxon>Xylaria</taxon>
    </lineage>
</organism>